<organism evidence="3 4">
    <name type="scientific">Curtobacterium oceanosedimentum</name>
    <dbReference type="NCBI Taxonomy" id="465820"/>
    <lineage>
        <taxon>Bacteria</taxon>
        <taxon>Bacillati</taxon>
        <taxon>Actinomycetota</taxon>
        <taxon>Actinomycetes</taxon>
        <taxon>Micrococcales</taxon>
        <taxon>Microbacteriaceae</taxon>
        <taxon>Curtobacterium</taxon>
    </lineage>
</organism>
<protein>
    <recommendedName>
        <fullName evidence="5">DNA modification methylase</fullName>
    </recommendedName>
</protein>
<feature type="region of interest" description="Disordered" evidence="1">
    <location>
        <begin position="103"/>
        <end position="141"/>
    </location>
</feature>
<feature type="compositionally biased region" description="Polar residues" evidence="1">
    <location>
        <begin position="220"/>
        <end position="239"/>
    </location>
</feature>
<gene>
    <name evidence="3" type="ORF">NS263_15705</name>
</gene>
<feature type="region of interest" description="Disordered" evidence="1">
    <location>
        <begin position="189"/>
        <end position="239"/>
    </location>
</feature>
<keyword evidence="4" id="KW-1185">Reference proteome</keyword>
<evidence type="ECO:0008006" key="5">
    <source>
        <dbReference type="Google" id="ProtNLM"/>
    </source>
</evidence>
<feature type="compositionally biased region" description="Polar residues" evidence="1">
    <location>
        <begin position="118"/>
        <end position="138"/>
    </location>
</feature>
<comment type="caution">
    <text evidence="3">The sequence shown here is derived from an EMBL/GenBank/DDBJ whole genome shotgun (WGS) entry which is preliminary data.</text>
</comment>
<evidence type="ECO:0000256" key="1">
    <source>
        <dbReference type="SAM" id="MobiDB-lite"/>
    </source>
</evidence>
<evidence type="ECO:0000313" key="4">
    <source>
        <dbReference type="Proteomes" id="UP000078335"/>
    </source>
</evidence>
<evidence type="ECO:0000256" key="2">
    <source>
        <dbReference type="SAM" id="SignalP"/>
    </source>
</evidence>
<evidence type="ECO:0000313" key="3">
    <source>
        <dbReference type="EMBL" id="KTR37359.1"/>
    </source>
</evidence>
<sequence length="239" mass="24192">MGADRLVHIVIFRRNLLRARVLVSVAVAASIALGATGCEFMSPAHTTEIKQITDGVNVSTGSIDIRNALFISDQEDDARFVGTIVNTGSEDVTLSIEVGGDTQTVVVPGNGRADLGSNDPSASRNSGGDSADGNTGQGSEVADPKAVLFDASDVVPGSLVKTYFSYSGAEGVSASVPVLTSALEEYQTLAPSTSPSATPSMRSTSPSESGSEPTGDATAPGTQSGDSQTDSSEGDSGSN</sequence>
<proteinExistence type="predicted"/>
<dbReference type="EMBL" id="LDRB01000125">
    <property type="protein sequence ID" value="KTR37359.1"/>
    <property type="molecule type" value="Genomic_DNA"/>
</dbReference>
<feature type="chain" id="PRO_5046465214" description="DNA modification methylase" evidence="2">
    <location>
        <begin position="35"/>
        <end position="239"/>
    </location>
</feature>
<name>A0ABR5S2A0_9MICO</name>
<dbReference type="Proteomes" id="UP000078335">
    <property type="component" value="Unassembled WGS sequence"/>
</dbReference>
<reference evidence="3 4" key="1">
    <citation type="journal article" date="2016" name="Front. Microbiol.">
        <title>Genomic Resource of Rice Seed Associated Bacteria.</title>
        <authorList>
            <person name="Midha S."/>
            <person name="Bansal K."/>
            <person name="Sharma S."/>
            <person name="Kumar N."/>
            <person name="Patil P.P."/>
            <person name="Chaudhry V."/>
            <person name="Patil P.B."/>
        </authorList>
    </citation>
    <scope>NUCLEOTIDE SEQUENCE [LARGE SCALE GENOMIC DNA]</scope>
    <source>
        <strain evidence="3 4">NS263</strain>
    </source>
</reference>
<feature type="signal peptide" evidence="2">
    <location>
        <begin position="1"/>
        <end position="34"/>
    </location>
</feature>
<feature type="compositionally biased region" description="Low complexity" evidence="1">
    <location>
        <begin position="189"/>
        <end position="215"/>
    </location>
</feature>
<keyword evidence="2" id="KW-0732">Signal</keyword>
<accession>A0ABR5S2A0</accession>